<proteinExistence type="inferred from homology"/>
<keyword evidence="2 7" id="KW-0813">Transport</keyword>
<reference evidence="9 10" key="1">
    <citation type="submission" date="2015-12" db="EMBL/GenBank/DDBJ databases">
        <title>Genome sequence of Thalassospira lucentensis MCCC 1A02072.</title>
        <authorList>
            <person name="Lu L."/>
            <person name="Lai Q."/>
            <person name="Shao Z."/>
            <person name="Qian P."/>
        </authorList>
    </citation>
    <scope>NUCLEOTIDE SEQUENCE [LARGE SCALE GENOMIC DNA]</scope>
    <source>
        <strain evidence="9 10">MCCC 1A02072</strain>
    </source>
</reference>
<evidence type="ECO:0000256" key="5">
    <source>
        <dbReference type="ARBA" id="ARBA00022989"/>
    </source>
</evidence>
<dbReference type="GO" id="GO:0005886">
    <property type="term" value="C:plasma membrane"/>
    <property type="evidence" value="ECO:0007669"/>
    <property type="project" value="UniProtKB-SubCell"/>
</dbReference>
<feature type="transmembrane region" description="Helical" evidence="7">
    <location>
        <begin position="21"/>
        <end position="41"/>
    </location>
</feature>
<feature type="domain" description="ABC transmembrane type-1" evidence="8">
    <location>
        <begin position="70"/>
        <end position="250"/>
    </location>
</feature>
<organism evidence="9 10">
    <name type="scientific">Thalassospira lucentensis</name>
    <dbReference type="NCBI Taxonomy" id="168935"/>
    <lineage>
        <taxon>Bacteria</taxon>
        <taxon>Pseudomonadati</taxon>
        <taxon>Pseudomonadota</taxon>
        <taxon>Alphaproteobacteria</taxon>
        <taxon>Rhodospirillales</taxon>
        <taxon>Thalassospiraceae</taxon>
        <taxon>Thalassospira</taxon>
    </lineage>
</organism>
<dbReference type="Pfam" id="PF00528">
    <property type="entry name" value="BPD_transp_1"/>
    <property type="match status" value="1"/>
</dbReference>
<dbReference type="AlphaFoldDB" id="A0A154L5A2"/>
<dbReference type="InterPro" id="IPR000515">
    <property type="entry name" value="MetI-like"/>
</dbReference>
<feature type="transmembrane region" description="Helical" evidence="7">
    <location>
        <begin position="110"/>
        <end position="130"/>
    </location>
</feature>
<evidence type="ECO:0000313" key="9">
    <source>
        <dbReference type="EMBL" id="KZB64463.1"/>
    </source>
</evidence>
<comment type="caution">
    <text evidence="9">The sequence shown here is derived from an EMBL/GenBank/DDBJ whole genome shotgun (WGS) entry which is preliminary data.</text>
</comment>
<dbReference type="OrthoDB" id="9799271at2"/>
<dbReference type="PANTHER" id="PTHR30151:SF0">
    <property type="entry name" value="ABC TRANSPORTER PERMEASE PROTEIN MJ0413-RELATED"/>
    <property type="match status" value="1"/>
</dbReference>
<dbReference type="PANTHER" id="PTHR30151">
    <property type="entry name" value="ALKANE SULFONATE ABC TRANSPORTER-RELATED, MEMBRANE SUBUNIT"/>
    <property type="match status" value="1"/>
</dbReference>
<dbReference type="SUPFAM" id="SSF161098">
    <property type="entry name" value="MetI-like"/>
    <property type="match status" value="1"/>
</dbReference>
<accession>A0A154L5A2</accession>
<feature type="transmembrane region" description="Helical" evidence="7">
    <location>
        <begin position="227"/>
        <end position="250"/>
    </location>
</feature>
<dbReference type="Proteomes" id="UP000076335">
    <property type="component" value="Unassembled WGS sequence"/>
</dbReference>
<feature type="transmembrane region" description="Helical" evidence="7">
    <location>
        <begin position="136"/>
        <end position="154"/>
    </location>
</feature>
<keyword evidence="4 7" id="KW-0812">Transmembrane</keyword>
<dbReference type="CDD" id="cd06261">
    <property type="entry name" value="TM_PBP2"/>
    <property type="match status" value="1"/>
</dbReference>
<evidence type="ECO:0000256" key="2">
    <source>
        <dbReference type="ARBA" id="ARBA00022448"/>
    </source>
</evidence>
<keyword evidence="6 7" id="KW-0472">Membrane</keyword>
<evidence type="ECO:0000256" key="3">
    <source>
        <dbReference type="ARBA" id="ARBA00022475"/>
    </source>
</evidence>
<dbReference type="Gene3D" id="1.10.3720.10">
    <property type="entry name" value="MetI-like"/>
    <property type="match status" value="1"/>
</dbReference>
<dbReference type="RefSeq" id="WP_037987857.1">
    <property type="nucleotide sequence ID" value="NZ_LPVY01000012.1"/>
</dbReference>
<feature type="transmembrane region" description="Helical" evidence="7">
    <location>
        <begin position="74"/>
        <end position="98"/>
    </location>
</feature>
<evidence type="ECO:0000256" key="1">
    <source>
        <dbReference type="ARBA" id="ARBA00004651"/>
    </source>
</evidence>
<keyword evidence="3" id="KW-1003">Cell membrane</keyword>
<sequence length="264" mass="28846">MWTRSLFSPKTEIPKSAFIGLSLCSVSLVLGLWCLLTYGGITPKDFLAAPHEVIEAAIKRIGNLSLFHHIGASLSVILSGFILASIFAVPIGILMGSFRAVQALVEPLTGFMRYIPVSALIPLLILWVGIGIEQKIMVIFLGTFFQQLILISDVSARVSKDLIDCAYTLGANRKQVALRILVPACMPGVMDNLRVTMGWAWTYLVVAELVAADTGLGYMILNAMRGLFTDVILLGVFTIGILGLITDFIFKVLRKKLLPWSADF</sequence>
<dbReference type="EMBL" id="LPVY01000012">
    <property type="protein sequence ID" value="KZB64463.1"/>
    <property type="molecule type" value="Genomic_DNA"/>
</dbReference>
<dbReference type="InterPro" id="IPR035906">
    <property type="entry name" value="MetI-like_sf"/>
</dbReference>
<gene>
    <name evidence="9" type="ORF">AUP42_00700</name>
</gene>
<evidence type="ECO:0000259" key="8">
    <source>
        <dbReference type="PROSITE" id="PS50928"/>
    </source>
</evidence>
<evidence type="ECO:0000256" key="7">
    <source>
        <dbReference type="RuleBase" id="RU363032"/>
    </source>
</evidence>
<comment type="similarity">
    <text evidence="7">Belongs to the binding-protein-dependent transport system permease family.</text>
</comment>
<evidence type="ECO:0000256" key="4">
    <source>
        <dbReference type="ARBA" id="ARBA00022692"/>
    </source>
</evidence>
<name>A0A154L5A2_9PROT</name>
<protein>
    <submittedName>
        <fullName evidence="9">Nitrate transport permease nrtB</fullName>
    </submittedName>
</protein>
<evidence type="ECO:0000313" key="10">
    <source>
        <dbReference type="Proteomes" id="UP000076335"/>
    </source>
</evidence>
<dbReference type="PROSITE" id="PS50928">
    <property type="entry name" value="ABC_TM1"/>
    <property type="match status" value="1"/>
</dbReference>
<keyword evidence="5 7" id="KW-1133">Transmembrane helix</keyword>
<comment type="subcellular location">
    <subcellularLocation>
        <location evidence="1 7">Cell membrane</location>
        <topology evidence="1 7">Multi-pass membrane protein</topology>
    </subcellularLocation>
</comment>
<evidence type="ECO:0000256" key="6">
    <source>
        <dbReference type="ARBA" id="ARBA00023136"/>
    </source>
</evidence>
<dbReference type="GO" id="GO:0055085">
    <property type="term" value="P:transmembrane transport"/>
    <property type="evidence" value="ECO:0007669"/>
    <property type="project" value="InterPro"/>
</dbReference>
<feature type="transmembrane region" description="Helical" evidence="7">
    <location>
        <begin position="200"/>
        <end position="221"/>
    </location>
</feature>